<sequence length="321" mass="37882">MSQSNTNTATSINLNIISQISLEQISKLNEFRFFYLQPNDNNFYHITCKMVLQFQNLENLISLEDEYDYEFFYQNSNASYHVTCKLLSNTLIVDILNKEFYGIDFNTNDLKRKYTLTRDQKIDLEMSLKNALPSLQDRIFESDSRVAFNLEAFTISNEIKLFYQPPHDDNFYHITCEMVLQRMYDEDYDYEFFYLDPNTGFHVACKIMSHHLIVNLLNKKIYGIDFLDDLKRECNILLTSHKKFNLELNLKQILPFYLYIPERQMRLNSGENATTFHENIEGINTPQTVSIIDKVMSGNDVIHQDINGVRDYNCQVTSLQQ</sequence>
<dbReference type="VEuPathDB" id="FungiDB:FUN_012393"/>
<accession>A0A2I1FY42</accession>
<organism evidence="1 2">
    <name type="scientific">Rhizophagus irregularis</name>
    <dbReference type="NCBI Taxonomy" id="588596"/>
    <lineage>
        <taxon>Eukaryota</taxon>
        <taxon>Fungi</taxon>
        <taxon>Fungi incertae sedis</taxon>
        <taxon>Mucoromycota</taxon>
        <taxon>Glomeromycotina</taxon>
        <taxon>Glomeromycetes</taxon>
        <taxon>Glomerales</taxon>
        <taxon>Glomeraceae</taxon>
        <taxon>Rhizophagus</taxon>
    </lineage>
</organism>
<dbReference type="AlphaFoldDB" id="A0A2I1FY42"/>
<comment type="caution">
    <text evidence="1">The sequence shown here is derived from an EMBL/GenBank/DDBJ whole genome shotgun (WGS) entry which is preliminary data.</text>
</comment>
<evidence type="ECO:0000313" key="2">
    <source>
        <dbReference type="Proteomes" id="UP000234323"/>
    </source>
</evidence>
<name>A0A2I1FY42_9GLOM</name>
<reference evidence="1 2" key="1">
    <citation type="submission" date="2015-10" db="EMBL/GenBank/DDBJ databases">
        <title>Genome analyses suggest a sexual origin of heterokaryosis in a supposedly ancient asexual fungus.</title>
        <authorList>
            <person name="Ropars J."/>
            <person name="Sedzielewska K."/>
            <person name="Noel J."/>
            <person name="Charron P."/>
            <person name="Farinelli L."/>
            <person name="Marton T."/>
            <person name="Kruger M."/>
            <person name="Pelin A."/>
            <person name="Brachmann A."/>
            <person name="Corradi N."/>
        </authorList>
    </citation>
    <scope>NUCLEOTIDE SEQUENCE [LARGE SCALE GENOMIC DNA]</scope>
    <source>
        <strain evidence="1 2">A4</strain>
    </source>
</reference>
<dbReference type="EMBL" id="LLXI01000059">
    <property type="protein sequence ID" value="PKY39312.1"/>
    <property type="molecule type" value="Genomic_DNA"/>
</dbReference>
<dbReference type="OrthoDB" id="2307154at2759"/>
<dbReference type="VEuPathDB" id="FungiDB:RhiirFUN_014719"/>
<keyword evidence="2" id="KW-1185">Reference proteome</keyword>
<protein>
    <submittedName>
        <fullName evidence="1">Uncharacterized protein</fullName>
    </submittedName>
</protein>
<dbReference type="VEuPathDB" id="FungiDB:RhiirA1_541010"/>
<evidence type="ECO:0000313" key="1">
    <source>
        <dbReference type="EMBL" id="PKY39312.1"/>
    </source>
</evidence>
<proteinExistence type="predicted"/>
<gene>
    <name evidence="1" type="ORF">RhiirA4_538002</name>
</gene>
<dbReference type="Proteomes" id="UP000234323">
    <property type="component" value="Unassembled WGS sequence"/>
</dbReference>